<name>A0AAD1ZMW6_9LAMI</name>
<keyword evidence="3" id="KW-0064">Aspartyl protease</keyword>
<keyword evidence="5" id="KW-0325">Glycoprotein</keyword>
<evidence type="ECO:0000313" key="12">
    <source>
        <dbReference type="EMBL" id="CAI9772379.1"/>
    </source>
</evidence>
<dbReference type="PROSITE" id="PS51767">
    <property type="entry name" value="PEPTIDASE_A1"/>
    <property type="match status" value="1"/>
</dbReference>
<dbReference type="PANTHER" id="PTHR13683">
    <property type="entry name" value="ASPARTYL PROTEASES"/>
    <property type="match status" value="1"/>
</dbReference>
<feature type="signal peptide" evidence="9">
    <location>
        <begin position="1"/>
        <end position="22"/>
    </location>
</feature>
<feature type="coiled-coil region" evidence="7">
    <location>
        <begin position="892"/>
        <end position="919"/>
    </location>
</feature>
<dbReference type="PANTHER" id="PTHR13683:SF768">
    <property type="entry name" value="EUKARYOTIC ASPARTYL PROTEASE FAMILY PROTEIN"/>
    <property type="match status" value="1"/>
</dbReference>
<feature type="chain" id="PRO_5042081506" evidence="9">
    <location>
        <begin position="23"/>
        <end position="943"/>
    </location>
</feature>
<dbReference type="SUPFAM" id="SSF50630">
    <property type="entry name" value="Acid proteases"/>
    <property type="match status" value="1"/>
</dbReference>
<feature type="domain" description="PPM-type phosphatase" evidence="10">
    <location>
        <begin position="548"/>
        <end position="842"/>
    </location>
</feature>
<evidence type="ECO:0000256" key="6">
    <source>
        <dbReference type="PIRSR" id="PIRSR601461-1"/>
    </source>
</evidence>
<dbReference type="Proteomes" id="UP000834106">
    <property type="component" value="Chromosome 12"/>
</dbReference>
<gene>
    <name evidence="12" type="ORF">FPE_LOCUS19809</name>
</gene>
<dbReference type="SMART" id="SM00332">
    <property type="entry name" value="PP2Cc"/>
    <property type="match status" value="1"/>
</dbReference>
<evidence type="ECO:0000256" key="5">
    <source>
        <dbReference type="ARBA" id="ARBA00023180"/>
    </source>
</evidence>
<dbReference type="InterPro" id="IPR034161">
    <property type="entry name" value="Pepsin-like_plant"/>
</dbReference>
<dbReference type="InterPro" id="IPR033121">
    <property type="entry name" value="PEPTIDASE_A1"/>
</dbReference>
<dbReference type="Pfam" id="PF14541">
    <property type="entry name" value="TAXi_C"/>
    <property type="match status" value="1"/>
</dbReference>
<evidence type="ECO:0000256" key="3">
    <source>
        <dbReference type="ARBA" id="ARBA00022750"/>
    </source>
</evidence>
<feature type="compositionally biased region" description="Basic residues" evidence="8">
    <location>
        <begin position="508"/>
        <end position="519"/>
    </location>
</feature>
<evidence type="ECO:0000256" key="1">
    <source>
        <dbReference type="ARBA" id="ARBA00007447"/>
    </source>
</evidence>
<dbReference type="Gene3D" id="2.40.70.10">
    <property type="entry name" value="Acid Proteases"/>
    <property type="match status" value="2"/>
</dbReference>
<evidence type="ECO:0000256" key="9">
    <source>
        <dbReference type="SAM" id="SignalP"/>
    </source>
</evidence>
<keyword evidence="2" id="KW-0645">Protease</keyword>
<dbReference type="InterPro" id="IPR036457">
    <property type="entry name" value="PPM-type-like_dom_sf"/>
</dbReference>
<evidence type="ECO:0000259" key="11">
    <source>
        <dbReference type="PROSITE" id="PS51767"/>
    </source>
</evidence>
<dbReference type="PROSITE" id="PS51746">
    <property type="entry name" value="PPM_2"/>
    <property type="match status" value="1"/>
</dbReference>
<dbReference type="InterPro" id="IPR001461">
    <property type="entry name" value="Aspartic_peptidase_A1"/>
</dbReference>
<dbReference type="InterPro" id="IPR032799">
    <property type="entry name" value="TAXi_C"/>
</dbReference>
<dbReference type="CDD" id="cd05476">
    <property type="entry name" value="pepsin_A_like_plant"/>
    <property type="match status" value="1"/>
</dbReference>
<keyword evidence="7" id="KW-0175">Coiled coil</keyword>
<dbReference type="Pfam" id="PF00481">
    <property type="entry name" value="PP2C"/>
    <property type="match status" value="1"/>
</dbReference>
<keyword evidence="13" id="KW-1185">Reference proteome</keyword>
<evidence type="ECO:0000313" key="13">
    <source>
        <dbReference type="Proteomes" id="UP000834106"/>
    </source>
</evidence>
<evidence type="ECO:0000259" key="10">
    <source>
        <dbReference type="PROSITE" id="PS51746"/>
    </source>
</evidence>
<feature type="active site" evidence="6">
    <location>
        <position position="94"/>
    </location>
</feature>
<dbReference type="Pfam" id="PF14543">
    <property type="entry name" value="TAXi_N"/>
    <property type="match status" value="1"/>
</dbReference>
<keyword evidence="9" id="KW-0732">Signal</keyword>
<protein>
    <submittedName>
        <fullName evidence="12">Uncharacterized protein</fullName>
    </submittedName>
</protein>
<accession>A0AAD1ZMW6</accession>
<feature type="region of interest" description="Disordered" evidence="8">
    <location>
        <begin position="496"/>
        <end position="522"/>
    </location>
</feature>
<dbReference type="EMBL" id="OU503047">
    <property type="protein sequence ID" value="CAI9772379.1"/>
    <property type="molecule type" value="Genomic_DNA"/>
</dbReference>
<feature type="active site" evidence="6">
    <location>
        <position position="310"/>
    </location>
</feature>
<dbReference type="CDD" id="cd00143">
    <property type="entry name" value="PP2Cc"/>
    <property type="match status" value="1"/>
</dbReference>
<dbReference type="Gene3D" id="3.60.40.10">
    <property type="entry name" value="PPM-type phosphatase domain"/>
    <property type="match status" value="1"/>
</dbReference>
<proteinExistence type="inferred from homology"/>
<dbReference type="InterPro" id="IPR021109">
    <property type="entry name" value="Peptidase_aspartic_dom_sf"/>
</dbReference>
<dbReference type="SUPFAM" id="SSF81606">
    <property type="entry name" value="PP2C-like"/>
    <property type="match status" value="1"/>
</dbReference>
<dbReference type="InterPro" id="IPR001932">
    <property type="entry name" value="PPM-type_phosphatase-like_dom"/>
</dbReference>
<evidence type="ECO:0000256" key="2">
    <source>
        <dbReference type="ARBA" id="ARBA00022670"/>
    </source>
</evidence>
<dbReference type="GO" id="GO:0004190">
    <property type="term" value="F:aspartic-type endopeptidase activity"/>
    <property type="evidence" value="ECO:0007669"/>
    <property type="project" value="UniProtKB-KW"/>
</dbReference>
<dbReference type="GO" id="GO:0006508">
    <property type="term" value="P:proteolysis"/>
    <property type="evidence" value="ECO:0007669"/>
    <property type="project" value="UniProtKB-KW"/>
</dbReference>
<feature type="domain" description="Peptidase A1" evidence="11">
    <location>
        <begin position="76"/>
        <end position="430"/>
    </location>
</feature>
<evidence type="ECO:0000256" key="4">
    <source>
        <dbReference type="ARBA" id="ARBA00022801"/>
    </source>
</evidence>
<reference evidence="12" key="1">
    <citation type="submission" date="2023-05" db="EMBL/GenBank/DDBJ databases">
        <authorList>
            <person name="Huff M."/>
        </authorList>
    </citation>
    <scope>NUCLEOTIDE SEQUENCE</scope>
</reference>
<evidence type="ECO:0000256" key="7">
    <source>
        <dbReference type="SAM" id="Coils"/>
    </source>
</evidence>
<organism evidence="12 13">
    <name type="scientific">Fraxinus pennsylvanica</name>
    <dbReference type="NCBI Taxonomy" id="56036"/>
    <lineage>
        <taxon>Eukaryota</taxon>
        <taxon>Viridiplantae</taxon>
        <taxon>Streptophyta</taxon>
        <taxon>Embryophyta</taxon>
        <taxon>Tracheophyta</taxon>
        <taxon>Spermatophyta</taxon>
        <taxon>Magnoliopsida</taxon>
        <taxon>eudicotyledons</taxon>
        <taxon>Gunneridae</taxon>
        <taxon>Pentapetalae</taxon>
        <taxon>asterids</taxon>
        <taxon>lamiids</taxon>
        <taxon>Lamiales</taxon>
        <taxon>Oleaceae</taxon>
        <taxon>Oleeae</taxon>
        <taxon>Fraxinus</taxon>
    </lineage>
</organism>
<dbReference type="InterPro" id="IPR032861">
    <property type="entry name" value="TAXi_N"/>
</dbReference>
<sequence length="943" mass="103897">MDSRRHLVLFLLLIELICVVRCNVVFKVQHKFGGRGKGVEALRALKAHDSGRHGRMLSAIDFQLGGDGKPTNAALYYTKISIGSPPNDYYVQVDTGSDILWVNCKDCGQCPTKSDLNIPLNQYDITASSTGKKIMCDQQFCNTVFTGPNSDCKVGMACAYAITYGDGSKTEGYFVNDYIRLDQVSGNFRTTTMNGSIAFGCSSKQSGDLGSSSQAVDGIIGFGQSNTSLLSQLALSKKVKKVFSHCLDGRIGGGIFAIGELEQPKVNSIPLVKNESHYNVLMKAVDVGGQSLDLPTDFLGFDTNGDTIIDSGTTLAYLPSGLYNQVIEKMMAQQPDLKIHSVEEQFKCFWYNGNVDDGFPVVTFHFQGKLLMPVYPHDYLFKVHDNEYCIGWQSSGMQSKDGKELTLLGDIVLSNKIVLYDLENQTIGWTDYNCSSSIKVKDDASGNVYSILQGFFIVISVTDPNTENRSCDCVADLECILNIIRALRMGSCLSGDSRNPQPGSPVGLRKRKGSKKRLGSRNSSYDYKREELLHRTPGRMFLNGSSEIASLFTQQGKKGINQDAMIVWENFGSRTDTVFCGVFDGHGPYGHMVAKRVRDSLPLKLSANWEVNIKSDEVLRGLSLNTKGSMCSEDISFLSAGEEARASIDFGETGKHPEIFQILKESLLKAYKVMDRELRIYANIDCFCSGTTAVTLVKQGQDLVIGYIGDSRAVLGTRDQNNSLTAVQLTDEPDVARVWLPNNDSPGLAMSRAFGDFCLKDFGLISVPEICYKRITDKDEFIVLATDGIWDVLSNKEVVDIVGSCPTRSYAARTLVELAVRGWKLKYPTSKVDDCAVVCLFLDSNSNDSTISTAKSKKNVSPEDYFNKKDDSLYPTEFNRSGTVRTSEQVLGEENEEALEANKEEVSDLEETNVEAGKEWSALEGVARVNTLLTLPRYVPPKE</sequence>
<dbReference type="FunFam" id="2.40.70.10:FF:000028">
    <property type="entry name" value="Eukaryotic aspartyl protease family protein"/>
    <property type="match status" value="1"/>
</dbReference>
<dbReference type="AlphaFoldDB" id="A0AAD1ZMW6"/>
<evidence type="ECO:0000256" key="8">
    <source>
        <dbReference type="SAM" id="MobiDB-lite"/>
    </source>
</evidence>
<comment type="similarity">
    <text evidence="1">Belongs to the peptidase A1 family.</text>
</comment>
<dbReference type="PRINTS" id="PR00792">
    <property type="entry name" value="PEPSIN"/>
</dbReference>
<keyword evidence="4" id="KW-0378">Hydrolase</keyword>